<organism evidence="1 2">
    <name type="scientific">Saccharomycopsis crataegensis</name>
    <dbReference type="NCBI Taxonomy" id="43959"/>
    <lineage>
        <taxon>Eukaryota</taxon>
        <taxon>Fungi</taxon>
        <taxon>Dikarya</taxon>
        <taxon>Ascomycota</taxon>
        <taxon>Saccharomycotina</taxon>
        <taxon>Saccharomycetes</taxon>
        <taxon>Saccharomycopsidaceae</taxon>
        <taxon>Saccharomycopsis</taxon>
    </lineage>
</organism>
<dbReference type="InterPro" id="IPR025207">
    <property type="entry name" value="Sim4_Fta4"/>
</dbReference>
<name>A0AAV5QNH6_9ASCO</name>
<dbReference type="AlphaFoldDB" id="A0AAV5QNH6"/>
<sequence>MSKSEALTRQTDSYAYVLKFLSLQIRLLQQPFTLDEDILSEVVSGYRRSQREEATKRVKRAVLKVNALLSSHYRRIFTHQALDSLALQIISNEKSIKLSSLTRIKSSHDFLVPLIHSAHQNQLTSTSLKSTLDIVARIPDVKYLEFDQLPSTTEAVNDEDDNDDELQVVEEVEVKKVLKKYVLLRAQLNLQRLQMLQKLQKLEYYRDLNRKVQDGLLGGGKICSTGNYRNDDNDNNNGDTRRRTAIAGIQANLITSKSEIFDEVAKLRVNLGILAPKIKEIIEKGSDDTSFAVKLRQQKLIDLYEKMEDY</sequence>
<comment type="caution">
    <text evidence="1">The sequence shown here is derived from an EMBL/GenBank/DDBJ whole genome shotgun (WGS) entry which is preliminary data.</text>
</comment>
<proteinExistence type="predicted"/>
<protein>
    <submittedName>
        <fullName evidence="1">Uncharacterized protein</fullName>
    </submittedName>
</protein>
<gene>
    <name evidence="1" type="ORF">DASC09_034300</name>
</gene>
<keyword evidence="2" id="KW-1185">Reference proteome</keyword>
<dbReference type="Proteomes" id="UP001360560">
    <property type="component" value="Unassembled WGS sequence"/>
</dbReference>
<accession>A0AAV5QNH6</accession>
<dbReference type="RefSeq" id="XP_064853101.1">
    <property type="nucleotide sequence ID" value="XM_064997029.1"/>
</dbReference>
<dbReference type="Pfam" id="PF13093">
    <property type="entry name" value="FTA4"/>
    <property type="match status" value="1"/>
</dbReference>
<reference evidence="1 2" key="1">
    <citation type="journal article" date="2023" name="Elife">
        <title>Identification of key yeast species and microbe-microbe interactions impacting larval growth of Drosophila in the wild.</title>
        <authorList>
            <person name="Mure A."/>
            <person name="Sugiura Y."/>
            <person name="Maeda R."/>
            <person name="Honda K."/>
            <person name="Sakurai N."/>
            <person name="Takahashi Y."/>
            <person name="Watada M."/>
            <person name="Katoh T."/>
            <person name="Gotoh A."/>
            <person name="Gotoh Y."/>
            <person name="Taniguchi I."/>
            <person name="Nakamura K."/>
            <person name="Hayashi T."/>
            <person name="Katayama T."/>
            <person name="Uemura T."/>
            <person name="Hattori Y."/>
        </authorList>
    </citation>
    <scope>NUCLEOTIDE SEQUENCE [LARGE SCALE GENOMIC DNA]</scope>
    <source>
        <strain evidence="1 2">SC-9</strain>
    </source>
</reference>
<dbReference type="EMBL" id="BTFZ01000011">
    <property type="protein sequence ID" value="GMM36105.1"/>
    <property type="molecule type" value="Genomic_DNA"/>
</dbReference>
<evidence type="ECO:0000313" key="2">
    <source>
        <dbReference type="Proteomes" id="UP001360560"/>
    </source>
</evidence>
<evidence type="ECO:0000313" key="1">
    <source>
        <dbReference type="EMBL" id="GMM36105.1"/>
    </source>
</evidence>
<dbReference type="GeneID" id="90074080"/>
<dbReference type="GO" id="GO:0031511">
    <property type="term" value="C:Mis6-Sim4 complex"/>
    <property type="evidence" value="ECO:0007669"/>
    <property type="project" value="InterPro"/>
</dbReference>